<keyword evidence="1" id="KW-0812">Transmembrane</keyword>
<name>A0A135ZZU9_9ALTE</name>
<comment type="caution">
    <text evidence="2">The sequence shown here is derived from an EMBL/GenBank/DDBJ whole genome shotgun (WGS) entry which is preliminary data.</text>
</comment>
<gene>
    <name evidence="2" type="ORF">AX660_15500</name>
</gene>
<evidence type="ECO:0000313" key="3">
    <source>
        <dbReference type="Proteomes" id="UP000070299"/>
    </source>
</evidence>
<evidence type="ECO:0008006" key="4">
    <source>
        <dbReference type="Google" id="ProtNLM"/>
    </source>
</evidence>
<organism evidence="2 3">
    <name type="scientific">Paraglaciecola hydrolytica</name>
    <dbReference type="NCBI Taxonomy" id="1799789"/>
    <lineage>
        <taxon>Bacteria</taxon>
        <taxon>Pseudomonadati</taxon>
        <taxon>Pseudomonadota</taxon>
        <taxon>Gammaproteobacteria</taxon>
        <taxon>Alteromonadales</taxon>
        <taxon>Alteromonadaceae</taxon>
        <taxon>Paraglaciecola</taxon>
    </lineage>
</organism>
<keyword evidence="1" id="KW-0472">Membrane</keyword>
<dbReference type="STRING" id="1799789.AX660_15500"/>
<dbReference type="PROSITE" id="PS51257">
    <property type="entry name" value="PROKAR_LIPOPROTEIN"/>
    <property type="match status" value="1"/>
</dbReference>
<sequence>MFDIVGKGMLFERLKLSFCFIILLVGCFLLMVNLYGLNRDIRVDDFSNQYLRFPNDQPANFNDTLLELIRHQNETDIQYSTRVTHVVARGISHVEWFDFPPQQFNQLIPIWENYFLYFMGVFSGIPEYERYHYANYHRSLKRGIGLCGDASMVVSQLLDDQNINNKILTFPGHVVVVATFENGRQFILDADFGVVVPFSVAELSSQSAEIAQLYLDAGYSHSDYQFFNNMYQQAPREWNGVQHFITKKYYFEIFAYWLKWPLPIIMMLFSLVCLTKMKRTKS</sequence>
<keyword evidence="3" id="KW-1185">Reference proteome</keyword>
<accession>A0A135ZZU9</accession>
<evidence type="ECO:0000313" key="2">
    <source>
        <dbReference type="EMBL" id="KXI28494.1"/>
    </source>
</evidence>
<keyword evidence="1" id="KW-1133">Transmembrane helix</keyword>
<feature type="transmembrane region" description="Helical" evidence="1">
    <location>
        <begin position="254"/>
        <end position="274"/>
    </location>
</feature>
<dbReference type="EMBL" id="LSNE01000006">
    <property type="protein sequence ID" value="KXI28494.1"/>
    <property type="molecule type" value="Genomic_DNA"/>
</dbReference>
<dbReference type="Proteomes" id="UP000070299">
    <property type="component" value="Unassembled WGS sequence"/>
</dbReference>
<feature type="transmembrane region" description="Helical" evidence="1">
    <location>
        <begin position="16"/>
        <end position="37"/>
    </location>
</feature>
<protein>
    <recommendedName>
        <fullName evidence="4">Transglutaminase-like domain-containing protein</fullName>
    </recommendedName>
</protein>
<evidence type="ECO:0000256" key="1">
    <source>
        <dbReference type="SAM" id="Phobius"/>
    </source>
</evidence>
<dbReference type="AlphaFoldDB" id="A0A135ZZU9"/>
<proteinExistence type="predicted"/>
<reference evidence="3" key="1">
    <citation type="submission" date="2016-02" db="EMBL/GenBank/DDBJ databases">
        <authorList>
            <person name="Schultz-Johansen M."/>
            <person name="Glaring M.A."/>
            <person name="Bech P.K."/>
            <person name="Stougaard P."/>
        </authorList>
    </citation>
    <scope>NUCLEOTIDE SEQUENCE [LARGE SCALE GENOMIC DNA]</scope>
    <source>
        <strain evidence="3">S66</strain>
    </source>
</reference>